<dbReference type="EMBL" id="CM045770">
    <property type="protein sequence ID" value="KAI7991838.1"/>
    <property type="molecule type" value="Genomic_DNA"/>
</dbReference>
<evidence type="ECO:0000313" key="2">
    <source>
        <dbReference type="Proteomes" id="UP001060215"/>
    </source>
</evidence>
<name>A0ACC0FU56_9ERIC</name>
<proteinExistence type="predicted"/>
<comment type="caution">
    <text evidence="1">The sequence shown here is derived from an EMBL/GenBank/DDBJ whole genome shotgun (WGS) entry which is preliminary data.</text>
</comment>
<keyword evidence="2" id="KW-1185">Reference proteome</keyword>
<gene>
    <name evidence="1" type="ORF">LOK49_LG12G00825</name>
</gene>
<protein>
    <submittedName>
        <fullName evidence="1">Transcription repressor MYB5</fullName>
    </submittedName>
</protein>
<accession>A0ACC0FU56</accession>
<dbReference type="Proteomes" id="UP001060215">
    <property type="component" value="Chromosome 13"/>
</dbReference>
<sequence length="373" mass="40748">MAREGGCGSGWRLAVVRDKGCIGEVLQGLEMPSSSASSSGAGTSKTPCCSKVGLKRGPWTPEEDELLSNYINKEGEGRWRTLPKRAGLLRCGKSCRLRWMNYLRPSVKRGLIAPDEEDLILRLHRLLGNRWSLIAGRIPGRTDNEIKNYWNTHLSKKLISQGIDPRTHKPLSPNSSSAVDDKPSSSKANQIQIPIPPKPNRNVVTPPPPPPPALEQPVSSSGRILINNKGRNRYYFEGPNANLGQYHGEEGLGNGGVVDYQNNSDVCGIGLRSSNGLGGCNEDDDYDINYCSDDVFSSFLNSLIKEDVFNSQHHQVQQQFNGIAIAPAAAGSSDPLIYPPQSLAFGAGWDAPIMSASNQIDPKRVHDHVEKQF</sequence>
<evidence type="ECO:0000313" key="1">
    <source>
        <dbReference type="EMBL" id="KAI7991838.1"/>
    </source>
</evidence>
<organism evidence="1 2">
    <name type="scientific">Camellia lanceoleosa</name>
    <dbReference type="NCBI Taxonomy" id="1840588"/>
    <lineage>
        <taxon>Eukaryota</taxon>
        <taxon>Viridiplantae</taxon>
        <taxon>Streptophyta</taxon>
        <taxon>Embryophyta</taxon>
        <taxon>Tracheophyta</taxon>
        <taxon>Spermatophyta</taxon>
        <taxon>Magnoliopsida</taxon>
        <taxon>eudicotyledons</taxon>
        <taxon>Gunneridae</taxon>
        <taxon>Pentapetalae</taxon>
        <taxon>asterids</taxon>
        <taxon>Ericales</taxon>
        <taxon>Theaceae</taxon>
        <taxon>Camellia</taxon>
    </lineage>
</organism>
<reference evidence="1 2" key="1">
    <citation type="journal article" date="2022" name="Plant J.">
        <title>Chromosome-level genome of Camellia lanceoleosa provides a valuable resource for understanding genome evolution and self-incompatibility.</title>
        <authorList>
            <person name="Gong W."/>
            <person name="Xiao S."/>
            <person name="Wang L."/>
            <person name="Liao Z."/>
            <person name="Chang Y."/>
            <person name="Mo W."/>
            <person name="Hu G."/>
            <person name="Li W."/>
            <person name="Zhao G."/>
            <person name="Zhu H."/>
            <person name="Hu X."/>
            <person name="Ji K."/>
            <person name="Xiang X."/>
            <person name="Song Q."/>
            <person name="Yuan D."/>
            <person name="Jin S."/>
            <person name="Zhang L."/>
        </authorList>
    </citation>
    <scope>NUCLEOTIDE SEQUENCE [LARGE SCALE GENOMIC DNA]</scope>
    <source>
        <strain evidence="1">SQ_2022a</strain>
    </source>
</reference>